<evidence type="ECO:0000256" key="2">
    <source>
        <dbReference type="ARBA" id="ARBA00022670"/>
    </source>
</evidence>
<evidence type="ECO:0000256" key="1">
    <source>
        <dbReference type="ARBA" id="ARBA00008136"/>
    </source>
</evidence>
<dbReference type="GO" id="GO:0106300">
    <property type="term" value="P:protein-DNA covalent cross-linking repair"/>
    <property type="evidence" value="ECO:0007669"/>
    <property type="project" value="InterPro"/>
</dbReference>
<evidence type="ECO:0000256" key="8">
    <source>
        <dbReference type="RuleBase" id="RU364100"/>
    </source>
</evidence>
<dbReference type="GO" id="GO:0006508">
    <property type="term" value="P:proteolysis"/>
    <property type="evidence" value="ECO:0007669"/>
    <property type="project" value="UniProtKB-KW"/>
</dbReference>
<keyword evidence="6" id="KW-0238">DNA-binding</keyword>
<evidence type="ECO:0000256" key="9">
    <source>
        <dbReference type="SAM" id="MobiDB-lite"/>
    </source>
</evidence>
<reference evidence="11" key="1">
    <citation type="journal article" date="2011" name="J. Bacteriol.">
        <title>Genome sequences of eight morphologically diverse alphaproteobacteria.</title>
        <authorList>
            <consortium name="US DOE Joint Genome Institute"/>
            <person name="Brown P.J."/>
            <person name="Kysela D.T."/>
            <person name="Buechlein A."/>
            <person name="Hemmerich C."/>
            <person name="Brun Y.V."/>
        </authorList>
    </citation>
    <scope>NUCLEOTIDE SEQUENCE [LARGE SCALE GENOMIC DNA]</scope>
    <source>
        <strain evidence="11">ATCC 17100 / ATH 3.1.1 / DSM 162 / LMG 4299</strain>
    </source>
</reference>
<evidence type="ECO:0000256" key="3">
    <source>
        <dbReference type="ARBA" id="ARBA00022763"/>
    </source>
</evidence>
<comment type="similarity">
    <text evidence="1 8">Belongs to the SOS response-associated peptidase family.</text>
</comment>
<dbReference type="Proteomes" id="UP000001399">
    <property type="component" value="Chromosome"/>
</dbReference>
<feature type="region of interest" description="Disordered" evidence="9">
    <location>
        <begin position="238"/>
        <end position="257"/>
    </location>
</feature>
<keyword evidence="11" id="KW-1185">Reference proteome</keyword>
<dbReference type="SUPFAM" id="SSF143081">
    <property type="entry name" value="BB1717-like"/>
    <property type="match status" value="1"/>
</dbReference>
<dbReference type="EMBL" id="CP002292">
    <property type="protein sequence ID" value="ADP72415.1"/>
    <property type="molecule type" value="Genomic_DNA"/>
</dbReference>
<accession>E3I1P0</accession>
<dbReference type="EC" id="3.4.-.-" evidence="8"/>
<dbReference type="InterPro" id="IPR003738">
    <property type="entry name" value="SRAP"/>
</dbReference>
<dbReference type="eggNOG" id="COG2135">
    <property type="taxonomic scope" value="Bacteria"/>
</dbReference>
<evidence type="ECO:0000256" key="6">
    <source>
        <dbReference type="ARBA" id="ARBA00023125"/>
    </source>
</evidence>
<dbReference type="GO" id="GO:0016829">
    <property type="term" value="F:lyase activity"/>
    <property type="evidence" value="ECO:0007669"/>
    <property type="project" value="UniProtKB-KW"/>
</dbReference>
<dbReference type="RefSeq" id="WP_013420775.1">
    <property type="nucleotide sequence ID" value="NC_014664.1"/>
</dbReference>
<dbReference type="Pfam" id="PF02586">
    <property type="entry name" value="SRAP"/>
    <property type="match status" value="1"/>
</dbReference>
<feature type="region of interest" description="Disordered" evidence="9">
    <location>
        <begin position="114"/>
        <end position="134"/>
    </location>
</feature>
<dbReference type="AlphaFoldDB" id="E3I1P0"/>
<dbReference type="InterPro" id="IPR036590">
    <property type="entry name" value="SRAP-like"/>
</dbReference>
<keyword evidence="4 8" id="KW-0378">Hydrolase</keyword>
<dbReference type="PANTHER" id="PTHR13604:SF0">
    <property type="entry name" value="ABASIC SITE PROCESSING PROTEIN HMCES"/>
    <property type="match status" value="1"/>
</dbReference>
<name>E3I1P0_RHOVT</name>
<sequence length="264" mass="28680">MCGRFTQLFSCPEILAFYRIVGDICPDLAASWNVAPTNQAVVIAGSCGGLALTRMAFGLIPPWAKGPAIGSKLINARAETLSEKPAFRQALQTRRCVIPVSGFYEWGRMGMRTRKSRGASKEPERAAVASGQAPQQSGRQPYYIASAGGTHLSLAGLWEQWNDRLTFAIITVPANPLLATIHERMPAILAAEDARAWIETGDASLLKPYPPDQLSMWPVSRRVNAPGNNDPSLVEAIAEPPHEPRDPARNGGENRVATQFSFPF</sequence>
<dbReference type="KEGG" id="rva:Rvan_3220"/>
<dbReference type="OrthoDB" id="9782620at2"/>
<dbReference type="GO" id="GO:0003697">
    <property type="term" value="F:single-stranded DNA binding"/>
    <property type="evidence" value="ECO:0007669"/>
    <property type="project" value="InterPro"/>
</dbReference>
<evidence type="ECO:0000313" key="11">
    <source>
        <dbReference type="Proteomes" id="UP000001399"/>
    </source>
</evidence>
<gene>
    <name evidence="10" type="ordered locus">Rvan_3220</name>
</gene>
<keyword evidence="3" id="KW-0227">DNA damage</keyword>
<dbReference type="STRING" id="648757.Rvan_3220"/>
<evidence type="ECO:0000256" key="4">
    <source>
        <dbReference type="ARBA" id="ARBA00022801"/>
    </source>
</evidence>
<keyword evidence="2 8" id="KW-0645">Protease</keyword>
<evidence type="ECO:0000256" key="7">
    <source>
        <dbReference type="ARBA" id="ARBA00023239"/>
    </source>
</evidence>
<dbReference type="Gene3D" id="3.90.1680.10">
    <property type="entry name" value="SOS response associated peptidase-like"/>
    <property type="match status" value="1"/>
</dbReference>
<dbReference type="GO" id="GO:0008233">
    <property type="term" value="F:peptidase activity"/>
    <property type="evidence" value="ECO:0007669"/>
    <property type="project" value="UniProtKB-KW"/>
</dbReference>
<evidence type="ECO:0000313" key="10">
    <source>
        <dbReference type="EMBL" id="ADP72415.1"/>
    </source>
</evidence>
<dbReference type="HOGENOM" id="CLU_035990_6_2_5"/>
<keyword evidence="7" id="KW-0456">Lyase</keyword>
<evidence type="ECO:0000256" key="5">
    <source>
        <dbReference type="ARBA" id="ARBA00023124"/>
    </source>
</evidence>
<keyword evidence="5" id="KW-0190">Covalent protein-DNA linkage</keyword>
<dbReference type="PANTHER" id="PTHR13604">
    <property type="entry name" value="DC12-RELATED"/>
    <property type="match status" value="1"/>
</dbReference>
<protein>
    <recommendedName>
        <fullName evidence="8">Abasic site processing protein</fullName>
        <ecNumber evidence="8">3.4.-.-</ecNumber>
    </recommendedName>
</protein>
<organism evidence="10 11">
    <name type="scientific">Rhodomicrobium vannielii (strain ATCC 17100 / DSM 162 / LMG 4299 / NCIMB 10020 / ATH 3.1.1)</name>
    <dbReference type="NCBI Taxonomy" id="648757"/>
    <lineage>
        <taxon>Bacteria</taxon>
        <taxon>Pseudomonadati</taxon>
        <taxon>Pseudomonadota</taxon>
        <taxon>Alphaproteobacteria</taxon>
        <taxon>Hyphomicrobiales</taxon>
        <taxon>Hyphomicrobiaceae</taxon>
        <taxon>Rhodomicrobium</taxon>
    </lineage>
</organism>
<proteinExistence type="inferred from homology"/>